<feature type="compositionally biased region" description="Basic and acidic residues" evidence="1">
    <location>
        <begin position="549"/>
        <end position="582"/>
    </location>
</feature>
<reference evidence="4 5" key="1">
    <citation type="journal article" date="2018" name="Nat. Ecol. Evol.">
        <title>Genomic signatures of mitonuclear coevolution across populations of Tigriopus californicus.</title>
        <authorList>
            <person name="Barreto F.S."/>
            <person name="Watson E.T."/>
            <person name="Lima T.G."/>
            <person name="Willett C.S."/>
            <person name="Edmands S."/>
            <person name="Li W."/>
            <person name="Burton R.S."/>
        </authorList>
    </citation>
    <scope>NUCLEOTIDE SEQUENCE [LARGE SCALE GENOMIC DNA]</scope>
    <source>
        <strain evidence="4 5">San Diego</strain>
    </source>
</reference>
<feature type="domain" description="YTH" evidence="3">
    <location>
        <begin position="221"/>
        <end position="358"/>
    </location>
</feature>
<dbReference type="GO" id="GO:0005654">
    <property type="term" value="C:nucleoplasm"/>
    <property type="evidence" value="ECO:0007669"/>
    <property type="project" value="TreeGrafter"/>
</dbReference>
<dbReference type="Gene3D" id="3.10.590.10">
    <property type="entry name" value="ph1033 like domains"/>
    <property type="match status" value="1"/>
</dbReference>
<feature type="compositionally biased region" description="Polar residues" evidence="1">
    <location>
        <begin position="528"/>
        <end position="537"/>
    </location>
</feature>
<dbReference type="PANTHER" id="PTHR12357">
    <property type="entry name" value="YTH YT521-B HOMOLOGY DOMAIN-CONTAINING"/>
    <property type="match status" value="1"/>
</dbReference>
<evidence type="ECO:0000256" key="2">
    <source>
        <dbReference type="SAM" id="SignalP"/>
    </source>
</evidence>
<feature type="signal peptide" evidence="2">
    <location>
        <begin position="1"/>
        <end position="17"/>
    </location>
</feature>
<dbReference type="Proteomes" id="UP000318571">
    <property type="component" value="Chromosome 10"/>
</dbReference>
<dbReference type="PANTHER" id="PTHR12357:SF3">
    <property type="entry name" value="YTH DOMAIN-CONTAINING PROTEIN 1"/>
    <property type="match status" value="1"/>
</dbReference>
<keyword evidence="5" id="KW-1185">Reference proteome</keyword>
<dbReference type="GO" id="GO:0000398">
    <property type="term" value="P:mRNA splicing, via spliceosome"/>
    <property type="evidence" value="ECO:0007669"/>
    <property type="project" value="TreeGrafter"/>
</dbReference>
<feature type="region of interest" description="Disordered" evidence="1">
    <location>
        <begin position="20"/>
        <end position="206"/>
    </location>
</feature>
<organism evidence="4 5">
    <name type="scientific">Tigriopus californicus</name>
    <name type="common">Marine copepod</name>
    <dbReference type="NCBI Taxonomy" id="6832"/>
    <lineage>
        <taxon>Eukaryota</taxon>
        <taxon>Metazoa</taxon>
        <taxon>Ecdysozoa</taxon>
        <taxon>Arthropoda</taxon>
        <taxon>Crustacea</taxon>
        <taxon>Multicrustacea</taxon>
        <taxon>Hexanauplia</taxon>
        <taxon>Copepoda</taxon>
        <taxon>Harpacticoida</taxon>
        <taxon>Harpacticidae</taxon>
        <taxon>Tigriopus</taxon>
    </lineage>
</organism>
<feature type="compositionally biased region" description="Basic and acidic residues" evidence="1">
    <location>
        <begin position="450"/>
        <end position="465"/>
    </location>
</feature>
<dbReference type="InterPro" id="IPR045168">
    <property type="entry name" value="YTH_prot"/>
</dbReference>
<keyword evidence="2" id="KW-0732">Signal</keyword>
<dbReference type="GO" id="GO:0003729">
    <property type="term" value="F:mRNA binding"/>
    <property type="evidence" value="ECO:0007669"/>
    <property type="project" value="TreeGrafter"/>
</dbReference>
<proteinExistence type="predicted"/>
<dbReference type="Pfam" id="PF04146">
    <property type="entry name" value="YTH"/>
    <property type="match status" value="1"/>
</dbReference>
<feature type="compositionally biased region" description="Low complexity" evidence="1">
    <location>
        <begin position="476"/>
        <end position="489"/>
    </location>
</feature>
<feature type="compositionally biased region" description="Basic and acidic residues" evidence="1">
    <location>
        <begin position="94"/>
        <end position="114"/>
    </location>
</feature>
<feature type="compositionally biased region" description="Polar residues" evidence="1">
    <location>
        <begin position="149"/>
        <end position="161"/>
    </location>
</feature>
<dbReference type="PROSITE" id="PS50882">
    <property type="entry name" value="YTH"/>
    <property type="match status" value="1"/>
</dbReference>
<protein>
    <recommendedName>
        <fullName evidence="3">YTH domain-containing protein</fullName>
    </recommendedName>
</protein>
<feature type="compositionally biased region" description="Acidic residues" evidence="1">
    <location>
        <begin position="34"/>
        <end position="47"/>
    </location>
</feature>
<dbReference type="STRING" id="6832.A0A553NE39"/>
<feature type="compositionally biased region" description="Basic and acidic residues" evidence="1">
    <location>
        <begin position="48"/>
        <end position="63"/>
    </location>
</feature>
<feature type="compositionally biased region" description="Basic and acidic residues" evidence="1">
    <location>
        <begin position="372"/>
        <end position="390"/>
    </location>
</feature>
<feature type="compositionally biased region" description="Basic and acidic residues" evidence="1">
    <location>
        <begin position="22"/>
        <end position="33"/>
    </location>
</feature>
<evidence type="ECO:0000259" key="3">
    <source>
        <dbReference type="PROSITE" id="PS50882"/>
    </source>
</evidence>
<dbReference type="GO" id="GO:1990247">
    <property type="term" value="F:N6-methyladenosine-containing RNA reader activity"/>
    <property type="evidence" value="ECO:0007669"/>
    <property type="project" value="TreeGrafter"/>
</dbReference>
<feature type="compositionally biased region" description="Basic and acidic residues" evidence="1">
    <location>
        <begin position="184"/>
        <end position="200"/>
    </location>
</feature>
<evidence type="ECO:0000313" key="4">
    <source>
        <dbReference type="EMBL" id="TRY63707.1"/>
    </source>
</evidence>
<dbReference type="GO" id="GO:0000381">
    <property type="term" value="P:regulation of alternative mRNA splicing, via spliceosome"/>
    <property type="evidence" value="ECO:0007669"/>
    <property type="project" value="TreeGrafter"/>
</dbReference>
<evidence type="ECO:0000256" key="1">
    <source>
        <dbReference type="SAM" id="MobiDB-lite"/>
    </source>
</evidence>
<name>A0A553NE39_TIGCA</name>
<feature type="compositionally biased region" description="Low complexity" evidence="1">
    <location>
        <begin position="115"/>
        <end position="132"/>
    </location>
</feature>
<feature type="chain" id="PRO_5021800551" description="YTH domain-containing protein" evidence="2">
    <location>
        <begin position="18"/>
        <end position="601"/>
    </location>
</feature>
<feature type="region of interest" description="Disordered" evidence="1">
    <location>
        <begin position="370"/>
        <end position="601"/>
    </location>
</feature>
<dbReference type="EMBL" id="VCGU01000458">
    <property type="protein sequence ID" value="TRY63707.1"/>
    <property type="molecule type" value="Genomic_DNA"/>
</dbReference>
<comment type="caution">
    <text evidence="4">The sequence shown here is derived from an EMBL/GenBank/DDBJ whole genome shotgun (WGS) entry which is preliminary data.</text>
</comment>
<sequence>MLLAWAPAAAAAATAGAAVLQKRQEEDQRRLDEAGEDISDEELAHDDDDGHCTDEGDGDHGAERSSTQKNANTAPDLEPTDVHSDISDSDMDDEAPRGKEADDSITKAKEDKMSGAEQSSSAPSTSSVVTPGPNTGEESQSEKTEAKETTSPLAKPESTTPPRKRSWEKIEPPASSDPEPDESLDGREDTEDRRKSDASKKSGSGKSYDYATKLNYLFRDARVFLVKSNNGENVALSKAKSVWSTPPANESRFNQAFLESRNVLLVFSIKESGRFAGFARMASGSRRDGPSVSWVLPPGLSAKALGGVFELDWVCRKELSFQRCQHLTNPWNEGKPVKIGRDGQEIQPNVALELCRLFPEDQTIDMTPILRKSKESARKQRAKSIDERSRAIPKTRPLSANRGPLPRAIHSNRYDEQGASPRMMSRKRHRMDERDMDLGSMKMARPRSSPYDEQRSSPYSRDYHPHAQHQYQQFLPSSSSNSRYPRNGSTNHRHDRDRGGGGGGSTRERPSSSSVLHGAHGPRLSSYMMASNSSPLVQRSYYGSVGSSRGDRDPPSRRESRRHDEYVDYAPERGHRGSRQFESRGSYAESGKVTRRVYARR</sequence>
<evidence type="ECO:0000313" key="5">
    <source>
        <dbReference type="Proteomes" id="UP000318571"/>
    </source>
</evidence>
<feature type="compositionally biased region" description="Polar residues" evidence="1">
    <location>
        <begin position="64"/>
        <end position="73"/>
    </location>
</feature>
<dbReference type="AlphaFoldDB" id="A0A553NE39"/>
<gene>
    <name evidence="4" type="ORF">TCAL_03616</name>
</gene>
<dbReference type="InterPro" id="IPR007275">
    <property type="entry name" value="YTH_domain"/>
</dbReference>
<accession>A0A553NE39</accession>
<feature type="compositionally biased region" description="Low complexity" evidence="1">
    <location>
        <begin position="539"/>
        <end position="548"/>
    </location>
</feature>
<dbReference type="CDD" id="cd21134">
    <property type="entry name" value="YTH"/>
    <property type="match status" value="1"/>
</dbReference>